<comment type="pathway">
    <text evidence="2">Protein modification; protein glycosylation.</text>
</comment>
<evidence type="ECO:0000256" key="1">
    <source>
        <dbReference type="ARBA" id="ARBA00004447"/>
    </source>
</evidence>
<dbReference type="AlphaFoldDB" id="A0A8J5K700"/>
<evidence type="ECO:0000313" key="17">
    <source>
        <dbReference type="Proteomes" id="UP000747542"/>
    </source>
</evidence>
<feature type="compositionally biased region" description="Basic and acidic residues" evidence="13">
    <location>
        <begin position="222"/>
        <end position="239"/>
    </location>
</feature>
<dbReference type="UniPathway" id="UPA00378"/>
<dbReference type="InterPro" id="IPR001503">
    <property type="entry name" value="Glyco_trans_10"/>
</dbReference>
<keyword evidence="11" id="KW-0325">Glycoprotein</keyword>
<feature type="non-terminal residue" evidence="16">
    <location>
        <position position="1"/>
    </location>
</feature>
<dbReference type="InterPro" id="IPR038577">
    <property type="entry name" value="GT10-like_C_sf"/>
</dbReference>
<sequence>SSGTVEEDTGTPRETCDHVYQQGTEAPPRLIVLWTPFWHQWTCEFVWTPESTLHRVAEADAVVFFSLDFFTRPLPPRHPRQLWIWLELEVPPMSQIATASWATAEKKGTFFNVTMSYHHLNHIMLPQGYLLPLNTPSHCPLLPTSHLNTSSAAFRSYSEHLARYDSLTQGESLRLDHWLKAKVLRLRNNSGRAFPQSHSRKAPGGQGNITETFRQNNVNNAAKKDENEKHNVEDSRGSTKLDNTINGNDEDERKFKTVLTEEEVRWAGRTQLAVWMASNCPTDSRRESVVAALQRHVKVTTVGKCGELTCGRNHMDTYCYRWLAASHLFYLSFENALCDDYHTEKLWLPMEHAMVPVVYGGARYRDILPFESYIDVAAFSSAKALARHLVYLANHPLVYLRHLQWRRYWRVRWPVPWCSLCERLHNPHPHPTHTTLNRWWNDTADCYEPLTW</sequence>
<keyword evidence="8" id="KW-1133">Transmembrane helix</keyword>
<evidence type="ECO:0000256" key="6">
    <source>
        <dbReference type="ARBA" id="ARBA00022692"/>
    </source>
</evidence>
<keyword evidence="6 12" id="KW-0812">Transmembrane</keyword>
<comment type="caution">
    <text evidence="16">The sequence shown here is derived from an EMBL/GenBank/DDBJ whole genome shotgun (WGS) entry which is preliminary data.</text>
</comment>
<keyword evidence="9 12" id="KW-0333">Golgi apparatus</keyword>
<evidence type="ECO:0000256" key="13">
    <source>
        <dbReference type="SAM" id="MobiDB-lite"/>
    </source>
</evidence>
<dbReference type="Proteomes" id="UP000747542">
    <property type="component" value="Unassembled WGS sequence"/>
</dbReference>
<gene>
    <name evidence="16" type="primary">FucTC-L8</name>
    <name evidence="16" type="ORF">Hamer_G010167</name>
</gene>
<evidence type="ECO:0000259" key="14">
    <source>
        <dbReference type="Pfam" id="PF00852"/>
    </source>
</evidence>
<dbReference type="Gene3D" id="3.40.50.11660">
    <property type="entry name" value="Glycosyl transferase family 10, C-terminal domain"/>
    <property type="match status" value="1"/>
</dbReference>
<evidence type="ECO:0000313" key="16">
    <source>
        <dbReference type="EMBL" id="KAG7167773.1"/>
    </source>
</evidence>
<feature type="compositionally biased region" description="Polar residues" evidence="13">
    <location>
        <begin position="208"/>
        <end position="220"/>
    </location>
</feature>
<evidence type="ECO:0000256" key="11">
    <source>
        <dbReference type="ARBA" id="ARBA00023180"/>
    </source>
</evidence>
<keyword evidence="7" id="KW-0735">Signal-anchor</keyword>
<evidence type="ECO:0000256" key="2">
    <source>
        <dbReference type="ARBA" id="ARBA00004922"/>
    </source>
</evidence>
<proteinExistence type="inferred from homology"/>
<keyword evidence="17" id="KW-1185">Reference proteome</keyword>
<feature type="domain" description="Fucosyltransferase N-terminal" evidence="15">
    <location>
        <begin position="29"/>
        <end position="126"/>
    </location>
</feature>
<feature type="region of interest" description="Disordered" evidence="13">
    <location>
        <begin position="192"/>
        <end position="248"/>
    </location>
</feature>
<dbReference type="SUPFAM" id="SSF53756">
    <property type="entry name" value="UDP-Glycosyltransferase/glycogen phosphorylase"/>
    <property type="match status" value="2"/>
</dbReference>
<evidence type="ECO:0000256" key="7">
    <source>
        <dbReference type="ARBA" id="ARBA00022968"/>
    </source>
</evidence>
<keyword evidence="10" id="KW-0472">Membrane</keyword>
<evidence type="ECO:0000256" key="12">
    <source>
        <dbReference type="RuleBase" id="RU003832"/>
    </source>
</evidence>
<evidence type="ECO:0000256" key="3">
    <source>
        <dbReference type="ARBA" id="ARBA00008919"/>
    </source>
</evidence>
<dbReference type="Pfam" id="PF00852">
    <property type="entry name" value="Glyco_transf_10"/>
    <property type="match status" value="1"/>
</dbReference>
<evidence type="ECO:0000256" key="5">
    <source>
        <dbReference type="ARBA" id="ARBA00022679"/>
    </source>
</evidence>
<reference evidence="16" key="1">
    <citation type="journal article" date="2021" name="Sci. Adv.">
        <title>The American lobster genome reveals insights on longevity, neural, and immune adaptations.</title>
        <authorList>
            <person name="Polinski J.M."/>
            <person name="Zimin A.V."/>
            <person name="Clark K.F."/>
            <person name="Kohn A.B."/>
            <person name="Sadowski N."/>
            <person name="Timp W."/>
            <person name="Ptitsyn A."/>
            <person name="Khanna P."/>
            <person name="Romanova D.Y."/>
            <person name="Williams P."/>
            <person name="Greenwood S.J."/>
            <person name="Moroz L.L."/>
            <person name="Walt D.R."/>
            <person name="Bodnar A.G."/>
        </authorList>
    </citation>
    <scope>NUCLEOTIDE SEQUENCE</scope>
    <source>
        <strain evidence="16">GMGI-L3</strain>
    </source>
</reference>
<dbReference type="Pfam" id="PF17039">
    <property type="entry name" value="Glyco_tran_10_N"/>
    <property type="match status" value="1"/>
</dbReference>
<dbReference type="GO" id="GO:0032580">
    <property type="term" value="C:Golgi cisterna membrane"/>
    <property type="evidence" value="ECO:0007669"/>
    <property type="project" value="UniProtKB-SubCell"/>
</dbReference>
<feature type="domain" description="Fucosyltransferase C-terminal" evidence="14">
    <location>
        <begin position="267"/>
        <end position="439"/>
    </location>
</feature>
<dbReference type="PANTHER" id="PTHR48438:SF1">
    <property type="entry name" value="ALPHA-(1,3)-FUCOSYLTRANSFERASE C-RELATED"/>
    <property type="match status" value="1"/>
</dbReference>
<protein>
    <recommendedName>
        <fullName evidence="12">Fucosyltransferase</fullName>
        <ecNumber evidence="12">2.4.1.-</ecNumber>
    </recommendedName>
</protein>
<evidence type="ECO:0000256" key="9">
    <source>
        <dbReference type="ARBA" id="ARBA00023034"/>
    </source>
</evidence>
<accession>A0A8J5K700</accession>
<dbReference type="GO" id="GO:0008417">
    <property type="term" value="F:fucosyltransferase activity"/>
    <property type="evidence" value="ECO:0007669"/>
    <property type="project" value="InterPro"/>
</dbReference>
<keyword evidence="5 12" id="KW-0808">Transferase</keyword>
<comment type="subcellular location">
    <subcellularLocation>
        <location evidence="1 12">Golgi apparatus</location>
        <location evidence="1 12">Golgi stack membrane</location>
        <topology evidence="1 12">Single-pass type II membrane protein</topology>
    </subcellularLocation>
</comment>
<evidence type="ECO:0000259" key="15">
    <source>
        <dbReference type="Pfam" id="PF17039"/>
    </source>
</evidence>
<keyword evidence="4 12" id="KW-0328">Glycosyltransferase</keyword>
<dbReference type="EMBL" id="JAHLQT010021257">
    <property type="protein sequence ID" value="KAG7167773.1"/>
    <property type="molecule type" value="Genomic_DNA"/>
</dbReference>
<comment type="similarity">
    <text evidence="3 12">Belongs to the glycosyltransferase 10 family.</text>
</comment>
<organism evidence="16 17">
    <name type="scientific">Homarus americanus</name>
    <name type="common">American lobster</name>
    <dbReference type="NCBI Taxonomy" id="6706"/>
    <lineage>
        <taxon>Eukaryota</taxon>
        <taxon>Metazoa</taxon>
        <taxon>Ecdysozoa</taxon>
        <taxon>Arthropoda</taxon>
        <taxon>Crustacea</taxon>
        <taxon>Multicrustacea</taxon>
        <taxon>Malacostraca</taxon>
        <taxon>Eumalacostraca</taxon>
        <taxon>Eucarida</taxon>
        <taxon>Decapoda</taxon>
        <taxon>Pleocyemata</taxon>
        <taxon>Astacidea</taxon>
        <taxon>Nephropoidea</taxon>
        <taxon>Nephropidae</taxon>
        <taxon>Homarus</taxon>
    </lineage>
</organism>
<dbReference type="InterPro" id="IPR055270">
    <property type="entry name" value="Glyco_tran_10_C"/>
</dbReference>
<evidence type="ECO:0000256" key="8">
    <source>
        <dbReference type="ARBA" id="ARBA00022989"/>
    </source>
</evidence>
<dbReference type="PANTHER" id="PTHR48438">
    <property type="entry name" value="ALPHA-(1,3)-FUCOSYLTRANSFERASE C-RELATED"/>
    <property type="match status" value="1"/>
</dbReference>
<evidence type="ECO:0000256" key="4">
    <source>
        <dbReference type="ARBA" id="ARBA00022676"/>
    </source>
</evidence>
<dbReference type="EC" id="2.4.1.-" evidence="12"/>
<evidence type="ECO:0000256" key="10">
    <source>
        <dbReference type="ARBA" id="ARBA00023136"/>
    </source>
</evidence>
<name>A0A8J5K700_HOMAM</name>
<dbReference type="InterPro" id="IPR031481">
    <property type="entry name" value="Glyco_tran_10_N"/>
</dbReference>